<keyword evidence="2" id="KW-1185">Reference proteome</keyword>
<dbReference type="Gene3D" id="1.25.40.10">
    <property type="entry name" value="Tetratricopeptide repeat domain"/>
    <property type="match status" value="1"/>
</dbReference>
<sequence>MQATAQKDLNFDKRFVESVNHWTALYTGKDSVYNYGYIYMDPKLGLAVHNEGTFKITGNNAYVPTKRPFGAINTLRLQNNKTKVAWIPENRFPELQITANPDWLSALKIDTASAAYLLKWAFTYNDGHESNKALPYLERVKQIDPNYPGLDFEFAYYYNANRQFNESEALLRKSLAVRPDDFRVYKELIYEEVFSNNLAMAEKTYQLALPHSNTEQKAELSYNICLIYFQQKNEPKFNQWAAEAKKWVVPGTKQMETLTRMMSSPMN</sequence>
<accession>A0ABP7WXW5</accession>
<comment type="caution">
    <text evidence="1">The sequence shown here is derived from an EMBL/GenBank/DDBJ whole genome shotgun (WGS) entry which is preliminary data.</text>
</comment>
<reference evidence="2" key="1">
    <citation type="journal article" date="2019" name="Int. J. Syst. Evol. Microbiol.">
        <title>The Global Catalogue of Microorganisms (GCM) 10K type strain sequencing project: providing services to taxonomists for standard genome sequencing and annotation.</title>
        <authorList>
            <consortium name="The Broad Institute Genomics Platform"/>
            <consortium name="The Broad Institute Genome Sequencing Center for Infectious Disease"/>
            <person name="Wu L."/>
            <person name="Ma J."/>
        </authorList>
    </citation>
    <scope>NUCLEOTIDE SEQUENCE [LARGE SCALE GENOMIC DNA]</scope>
    <source>
        <strain evidence="2">JCM 17085</strain>
    </source>
</reference>
<dbReference type="EMBL" id="BAABCV010000008">
    <property type="protein sequence ID" value="GAA4099337.1"/>
    <property type="molecule type" value="Genomic_DNA"/>
</dbReference>
<protein>
    <recommendedName>
        <fullName evidence="3">Tetratricopeptide repeat protein</fullName>
    </recommendedName>
</protein>
<organism evidence="1 2">
    <name type="scientific">Mucilaginibacter panaciglaebae</name>
    <dbReference type="NCBI Taxonomy" id="502331"/>
    <lineage>
        <taxon>Bacteria</taxon>
        <taxon>Pseudomonadati</taxon>
        <taxon>Bacteroidota</taxon>
        <taxon>Sphingobacteriia</taxon>
        <taxon>Sphingobacteriales</taxon>
        <taxon>Sphingobacteriaceae</taxon>
        <taxon>Mucilaginibacter</taxon>
    </lineage>
</organism>
<evidence type="ECO:0000313" key="1">
    <source>
        <dbReference type="EMBL" id="GAA4099337.1"/>
    </source>
</evidence>
<proteinExistence type="predicted"/>
<dbReference type="SUPFAM" id="SSF48452">
    <property type="entry name" value="TPR-like"/>
    <property type="match status" value="1"/>
</dbReference>
<evidence type="ECO:0000313" key="2">
    <source>
        <dbReference type="Proteomes" id="UP001500841"/>
    </source>
</evidence>
<gene>
    <name evidence="1" type="ORF">GCM10022392_24380</name>
</gene>
<name>A0ABP7WXW5_9SPHI</name>
<evidence type="ECO:0008006" key="3">
    <source>
        <dbReference type="Google" id="ProtNLM"/>
    </source>
</evidence>
<dbReference type="InterPro" id="IPR011990">
    <property type="entry name" value="TPR-like_helical_dom_sf"/>
</dbReference>
<dbReference type="Proteomes" id="UP001500841">
    <property type="component" value="Unassembled WGS sequence"/>
</dbReference>